<sequence length="40" mass="4610">MRRCVDQKEANSPLHRMLGEALRIPADIFIWREEKGGDNG</sequence>
<dbReference type="Proteomes" id="UP001596500">
    <property type="component" value="Unassembled WGS sequence"/>
</dbReference>
<keyword evidence="2" id="KW-1185">Reference proteome</keyword>
<evidence type="ECO:0000313" key="2">
    <source>
        <dbReference type="Proteomes" id="UP001596500"/>
    </source>
</evidence>
<dbReference type="RefSeq" id="WP_379865015.1">
    <property type="nucleotide sequence ID" value="NZ_JBHTBW010000032.1"/>
</dbReference>
<proteinExistence type="predicted"/>
<reference evidence="2" key="1">
    <citation type="journal article" date="2019" name="Int. J. Syst. Evol. Microbiol.">
        <title>The Global Catalogue of Microorganisms (GCM) 10K type strain sequencing project: providing services to taxonomists for standard genome sequencing and annotation.</title>
        <authorList>
            <consortium name="The Broad Institute Genomics Platform"/>
            <consortium name="The Broad Institute Genome Sequencing Center for Infectious Disease"/>
            <person name="Wu L."/>
            <person name="Ma J."/>
        </authorList>
    </citation>
    <scope>NUCLEOTIDE SEQUENCE [LARGE SCALE GENOMIC DNA]</scope>
    <source>
        <strain evidence="2">CGMCC 1.12942</strain>
    </source>
</reference>
<gene>
    <name evidence="1" type="ORF">ACFQNG_11150</name>
</gene>
<name>A0ABW2RLF5_9BACL</name>
<evidence type="ECO:0000313" key="1">
    <source>
        <dbReference type="EMBL" id="MFC7441669.1"/>
    </source>
</evidence>
<accession>A0ABW2RLF5</accession>
<protein>
    <recommendedName>
        <fullName evidence="3">XRE family transcriptional regulator</fullName>
    </recommendedName>
</protein>
<dbReference type="EMBL" id="JBHTBW010000032">
    <property type="protein sequence ID" value="MFC7441669.1"/>
    <property type="molecule type" value="Genomic_DNA"/>
</dbReference>
<comment type="caution">
    <text evidence="1">The sequence shown here is derived from an EMBL/GenBank/DDBJ whole genome shotgun (WGS) entry which is preliminary data.</text>
</comment>
<organism evidence="1 2">
    <name type="scientific">Laceyella putida</name>
    <dbReference type="NCBI Taxonomy" id="110101"/>
    <lineage>
        <taxon>Bacteria</taxon>
        <taxon>Bacillati</taxon>
        <taxon>Bacillota</taxon>
        <taxon>Bacilli</taxon>
        <taxon>Bacillales</taxon>
        <taxon>Thermoactinomycetaceae</taxon>
        <taxon>Laceyella</taxon>
    </lineage>
</organism>
<evidence type="ECO:0008006" key="3">
    <source>
        <dbReference type="Google" id="ProtNLM"/>
    </source>
</evidence>